<gene>
    <name evidence="2" type="ORF">MPEBLZ_04092</name>
</gene>
<feature type="region of interest" description="Disordered" evidence="1">
    <location>
        <begin position="1"/>
        <end position="41"/>
    </location>
</feature>
<feature type="compositionally biased region" description="Basic and acidic residues" evidence="1">
    <location>
        <begin position="26"/>
        <end position="41"/>
    </location>
</feature>
<proteinExistence type="predicted"/>
<name>A0A0N8KQ75_9EURY</name>
<dbReference type="EMBL" id="LKCM01000368">
    <property type="protein sequence ID" value="KPQ41354.1"/>
    <property type="molecule type" value="Genomic_DNA"/>
</dbReference>
<dbReference type="AlphaFoldDB" id="A0A0N8KQ75"/>
<comment type="caution">
    <text evidence="2">The sequence shown here is derived from an EMBL/GenBank/DDBJ whole genome shotgun (WGS) entry which is preliminary data.</text>
</comment>
<dbReference type="Proteomes" id="UP000050360">
    <property type="component" value="Unassembled WGS sequence"/>
</dbReference>
<reference evidence="2 3" key="1">
    <citation type="submission" date="2015-09" db="EMBL/GenBank/DDBJ databases">
        <title>A metagenomics-based metabolic model of nitrate-dependent anaerobic oxidation of methane by Methanoperedens-like archaea.</title>
        <authorList>
            <person name="Arshad A."/>
            <person name="Speth D.R."/>
            <person name="De Graaf R.M."/>
            <person name="Op Den Camp H.J."/>
            <person name="Jetten M.S."/>
            <person name="Welte C.U."/>
        </authorList>
    </citation>
    <scope>NUCLEOTIDE SEQUENCE [LARGE SCALE GENOMIC DNA]</scope>
</reference>
<feature type="compositionally biased region" description="Basic residues" evidence="1">
    <location>
        <begin position="9"/>
        <end position="20"/>
    </location>
</feature>
<organism evidence="2 3">
    <name type="scientific">Candidatus Methanoperedens nitratireducens</name>
    <dbReference type="NCBI Taxonomy" id="1392998"/>
    <lineage>
        <taxon>Archaea</taxon>
        <taxon>Methanobacteriati</taxon>
        <taxon>Methanobacteriota</taxon>
        <taxon>Stenosarchaea group</taxon>
        <taxon>Methanomicrobia</taxon>
        <taxon>Methanosarcinales</taxon>
        <taxon>ANME-2 cluster</taxon>
        <taxon>Candidatus Methanoperedentaceae</taxon>
        <taxon>Candidatus Methanoperedens</taxon>
    </lineage>
</organism>
<evidence type="ECO:0000313" key="3">
    <source>
        <dbReference type="Proteomes" id="UP000050360"/>
    </source>
</evidence>
<protein>
    <submittedName>
        <fullName evidence="2">Uncharacterized protein</fullName>
    </submittedName>
</protein>
<evidence type="ECO:0000313" key="2">
    <source>
        <dbReference type="EMBL" id="KPQ41354.1"/>
    </source>
</evidence>
<evidence type="ECO:0000256" key="1">
    <source>
        <dbReference type="SAM" id="MobiDB-lite"/>
    </source>
</evidence>
<sequence length="511" mass="58802">MKVGDRMTGLRKNRKKRMRSLRNGMPKKENKDKDNSPDPFDKLRVLHTRRLLGPVEIPPELIEQAKQYSGDKATELWEHLESMGDVEIRELSYEGRHGKKDIFSFKISTPIHTYLDTGSREDIIELVENDIKMAAHVSCPACNREINYEEMDGFGNMVSPCGSLLSSIPTNFAKFSTELVMEKYGLQGIYTVLSYWDDLYLPDYDTDCDWLLIEKMRLKEIPSVAVTIAKPQTSLRTCTKRIPVFGSWEEDHNINGLYDNFIKGTADDEYFCAPRCCHCKYCIEVHDYAYFSDNAYFCAYPVKNNDFEDKIGIELSFDDEELRRYQENPEGIIKNAFMWAFLSDMKAVDRQTRDLEAKLSLPFNKFHGPICSEFDLNLEHMDLEDNGGPFRIVGEVDIVFGLPNIEEIKKEITLNEKRAKIKNLTDKAHALMNSDPNVAEMNRVRIEMNNINSDQALPLIRYLASNFTLHELHLAKAEGTLPINTSHKAYKKVIQKSIALKEKDSNAEVRS</sequence>
<accession>A0A0N8KQ75</accession>